<organism evidence="1 2">
    <name type="scientific">Coregonus suidteri</name>
    <dbReference type="NCBI Taxonomy" id="861788"/>
    <lineage>
        <taxon>Eukaryota</taxon>
        <taxon>Metazoa</taxon>
        <taxon>Chordata</taxon>
        <taxon>Craniata</taxon>
        <taxon>Vertebrata</taxon>
        <taxon>Euteleostomi</taxon>
        <taxon>Actinopterygii</taxon>
        <taxon>Neopterygii</taxon>
        <taxon>Teleostei</taxon>
        <taxon>Protacanthopterygii</taxon>
        <taxon>Salmoniformes</taxon>
        <taxon>Salmonidae</taxon>
        <taxon>Coregoninae</taxon>
        <taxon>Coregonus</taxon>
    </lineage>
</organism>
<dbReference type="Proteomes" id="UP001356427">
    <property type="component" value="Unassembled WGS sequence"/>
</dbReference>
<sequence>MKSGSDPSTTRMRRAGGRLRPTTWSKAQAIMKVLDAAVIKMEGGTDHDLRILEFCRLRRKRRERELKGWQLLVPGN</sequence>
<comment type="caution">
    <text evidence="1">The sequence shown here is derived from an EMBL/GenBank/DDBJ whole genome shotgun (WGS) entry which is preliminary data.</text>
</comment>
<evidence type="ECO:0000313" key="1">
    <source>
        <dbReference type="EMBL" id="KAK6317088.1"/>
    </source>
</evidence>
<keyword evidence="2" id="KW-1185">Reference proteome</keyword>
<proteinExistence type="predicted"/>
<accession>A0AAN8QZS0</accession>
<reference evidence="1 2" key="1">
    <citation type="submission" date="2021-04" db="EMBL/GenBank/DDBJ databases">
        <authorList>
            <person name="De Guttry C."/>
            <person name="Zahm M."/>
            <person name="Klopp C."/>
            <person name="Cabau C."/>
            <person name="Louis A."/>
            <person name="Berthelot C."/>
            <person name="Parey E."/>
            <person name="Roest Crollius H."/>
            <person name="Montfort J."/>
            <person name="Robinson-Rechavi M."/>
            <person name="Bucao C."/>
            <person name="Bouchez O."/>
            <person name="Gislard M."/>
            <person name="Lluch J."/>
            <person name="Milhes M."/>
            <person name="Lampietro C."/>
            <person name="Lopez Roques C."/>
            <person name="Donnadieu C."/>
            <person name="Braasch I."/>
            <person name="Desvignes T."/>
            <person name="Postlethwait J."/>
            <person name="Bobe J."/>
            <person name="Wedekind C."/>
            <person name="Guiguen Y."/>
        </authorList>
    </citation>
    <scope>NUCLEOTIDE SEQUENCE [LARGE SCALE GENOMIC DNA]</scope>
    <source>
        <strain evidence="1">Cs_M1</strain>
        <tissue evidence="1">Blood</tissue>
    </source>
</reference>
<dbReference type="AlphaFoldDB" id="A0AAN8QZS0"/>
<protein>
    <submittedName>
        <fullName evidence="1">Uncharacterized protein</fullName>
    </submittedName>
</protein>
<name>A0AAN8QZS0_9TELE</name>
<gene>
    <name evidence="1" type="ORF">J4Q44_G00124880</name>
</gene>
<evidence type="ECO:0000313" key="2">
    <source>
        <dbReference type="Proteomes" id="UP001356427"/>
    </source>
</evidence>
<dbReference type="EMBL" id="JAGTTL010000010">
    <property type="protein sequence ID" value="KAK6317088.1"/>
    <property type="molecule type" value="Genomic_DNA"/>
</dbReference>